<dbReference type="Pfam" id="PF21836">
    <property type="entry name" value="DUF6895"/>
    <property type="match status" value="1"/>
</dbReference>
<sequence>MRRVCLAFDIAKRALAVLAQDGYRDEQEPDGSFGPDKPFAETAMLLHVAAAARDEPAVDAGVAELGALLARLARSHRTACAIALHPTICFQLAMPHLLLRRLGLRDERFDRLLALSAASPAAEGREVVPHRALERLWLRSMWRDDGALDAAFDVAASLSVLNHPLDLMWGARDDAYAHTHALMYATDFGYASRTLPRPRAQVLAESSALLARSLLVEDYDLTAEVLMAWPLTGASWSPAAAFGFRTLAELEDTVGFLPAKHGTPEKFLTLTGHERTKYALAAAYHTAFVMGMLCALGLRPEHAPPATIDGRPASDALIDELSDSIAEVETPWRQTFRRLAREERCALAPFLLDLALLDRGRRHDYAAVARLLGLAVQHDLADTPLCAQAAELLGRVAACAEAW</sequence>
<reference evidence="2 3" key="1">
    <citation type="journal article" date="2014" name="Genome Announc.">
        <title>Genome Sequence and Methylome of Soil Bacterium Gemmatirosa kalamazoonensis KBS708T, a Member of the Rarely Cultivated Gemmatimonadetes Phylum.</title>
        <authorList>
            <person name="Debruyn J.M."/>
            <person name="Radosevich M."/>
            <person name="Wommack K.E."/>
            <person name="Polson S.W."/>
            <person name="Hauser L.J."/>
            <person name="Fawaz M.N."/>
            <person name="Korlach J."/>
            <person name="Tsai Y.C."/>
        </authorList>
    </citation>
    <scope>NUCLEOTIDE SEQUENCE [LARGE SCALE GENOMIC DNA]</scope>
    <source>
        <strain evidence="2 3">KBS708</strain>
        <plasmid evidence="3">Plasmid 1</plasmid>
    </source>
</reference>
<dbReference type="InterPro" id="IPR054190">
    <property type="entry name" value="DUF6895"/>
</dbReference>
<dbReference type="EMBL" id="CP007129">
    <property type="protein sequence ID" value="AHG92426.1"/>
    <property type="molecule type" value="Genomic_DNA"/>
</dbReference>
<dbReference type="Proteomes" id="UP000019151">
    <property type="component" value="Plasmid 1"/>
</dbReference>
<dbReference type="InParanoid" id="W0RNW0"/>
<evidence type="ECO:0000313" key="3">
    <source>
        <dbReference type="Proteomes" id="UP000019151"/>
    </source>
</evidence>
<evidence type="ECO:0000259" key="1">
    <source>
        <dbReference type="Pfam" id="PF21836"/>
    </source>
</evidence>
<evidence type="ECO:0000313" key="2">
    <source>
        <dbReference type="EMBL" id="AHG92426.1"/>
    </source>
</evidence>
<keyword evidence="3" id="KW-1185">Reference proteome</keyword>
<dbReference type="HOGENOM" id="CLU_682881_0_0_0"/>
<dbReference type="AlphaFoldDB" id="W0RNW0"/>
<gene>
    <name evidence="2" type="ORF">J421_4891</name>
</gene>
<proteinExistence type="predicted"/>
<keyword evidence="2" id="KW-0614">Plasmid</keyword>
<geneLocation type="plasmid" evidence="2 3">
    <name>1</name>
</geneLocation>
<accession>W0RNW0</accession>
<organism evidence="2 3">
    <name type="scientific">Gemmatirosa kalamazoonensis</name>
    <dbReference type="NCBI Taxonomy" id="861299"/>
    <lineage>
        <taxon>Bacteria</taxon>
        <taxon>Pseudomonadati</taxon>
        <taxon>Gemmatimonadota</taxon>
        <taxon>Gemmatimonadia</taxon>
        <taxon>Gemmatimonadales</taxon>
        <taxon>Gemmatimonadaceae</taxon>
        <taxon>Gemmatirosa</taxon>
    </lineage>
</organism>
<dbReference type="KEGG" id="gba:J421_4891"/>
<protein>
    <recommendedName>
        <fullName evidence="1">DUF6895 domain-containing protein</fullName>
    </recommendedName>
</protein>
<feature type="domain" description="DUF6895" evidence="1">
    <location>
        <begin position="20"/>
        <end position="295"/>
    </location>
</feature>
<name>W0RNW0_9BACT</name>